<organism evidence="1 2">
    <name type="scientific">Plakobranchus ocellatus</name>
    <dbReference type="NCBI Taxonomy" id="259542"/>
    <lineage>
        <taxon>Eukaryota</taxon>
        <taxon>Metazoa</taxon>
        <taxon>Spiralia</taxon>
        <taxon>Lophotrochozoa</taxon>
        <taxon>Mollusca</taxon>
        <taxon>Gastropoda</taxon>
        <taxon>Heterobranchia</taxon>
        <taxon>Euthyneura</taxon>
        <taxon>Panpulmonata</taxon>
        <taxon>Sacoglossa</taxon>
        <taxon>Placobranchoidea</taxon>
        <taxon>Plakobranchidae</taxon>
        <taxon>Plakobranchus</taxon>
    </lineage>
</organism>
<gene>
    <name evidence="1" type="ORF">PoB_005458800</name>
</gene>
<evidence type="ECO:0000313" key="1">
    <source>
        <dbReference type="EMBL" id="GFO28083.1"/>
    </source>
</evidence>
<evidence type="ECO:0000313" key="2">
    <source>
        <dbReference type="Proteomes" id="UP000735302"/>
    </source>
</evidence>
<proteinExistence type="predicted"/>
<accession>A0AAV4C990</accession>
<dbReference type="EMBL" id="BLXT01006003">
    <property type="protein sequence ID" value="GFO28083.1"/>
    <property type="molecule type" value="Genomic_DNA"/>
</dbReference>
<comment type="caution">
    <text evidence="1">The sequence shown here is derived from an EMBL/GenBank/DDBJ whole genome shotgun (WGS) entry which is preliminary data.</text>
</comment>
<dbReference type="AlphaFoldDB" id="A0AAV4C990"/>
<protein>
    <submittedName>
        <fullName evidence="1">Uncharacterized protein</fullName>
    </submittedName>
</protein>
<name>A0AAV4C990_9GAST</name>
<sequence>MNVSRLERPWVQMRKMSSMYLSRIFGLVAADANNLSSSSPMNKFLPVIECLKVVTRRNRELRGLVPQRGNLYLLPGASAGFGRIWLGRRGRSGAAREQLAGGGESADCGSVVTFTCLDHQQRGNRCTIGERWKDPAVTTEIINSI</sequence>
<reference evidence="1 2" key="1">
    <citation type="journal article" date="2021" name="Elife">
        <title>Chloroplast acquisition without the gene transfer in kleptoplastic sea slugs, Plakobranchus ocellatus.</title>
        <authorList>
            <person name="Maeda T."/>
            <person name="Takahashi S."/>
            <person name="Yoshida T."/>
            <person name="Shimamura S."/>
            <person name="Takaki Y."/>
            <person name="Nagai Y."/>
            <person name="Toyoda A."/>
            <person name="Suzuki Y."/>
            <person name="Arimoto A."/>
            <person name="Ishii H."/>
            <person name="Satoh N."/>
            <person name="Nishiyama T."/>
            <person name="Hasebe M."/>
            <person name="Maruyama T."/>
            <person name="Minagawa J."/>
            <person name="Obokata J."/>
            <person name="Shigenobu S."/>
        </authorList>
    </citation>
    <scope>NUCLEOTIDE SEQUENCE [LARGE SCALE GENOMIC DNA]</scope>
</reference>
<keyword evidence="2" id="KW-1185">Reference proteome</keyword>
<dbReference type="Proteomes" id="UP000735302">
    <property type="component" value="Unassembled WGS sequence"/>
</dbReference>